<proteinExistence type="predicted"/>
<gene>
    <name evidence="1" type="ORF">HQ393_06865</name>
</gene>
<dbReference type="Proteomes" id="UP000509597">
    <property type="component" value="Chromosome"/>
</dbReference>
<keyword evidence="2" id="KW-1185">Reference proteome</keyword>
<evidence type="ECO:0000313" key="1">
    <source>
        <dbReference type="EMBL" id="QLG88002.1"/>
    </source>
</evidence>
<protein>
    <submittedName>
        <fullName evidence="1">Uncharacterized protein</fullName>
    </submittedName>
</protein>
<evidence type="ECO:0000313" key="2">
    <source>
        <dbReference type="Proteomes" id="UP000509597"/>
    </source>
</evidence>
<dbReference type="RefSeq" id="WP_179358081.1">
    <property type="nucleotide sequence ID" value="NZ_CP058627.1"/>
</dbReference>
<dbReference type="AlphaFoldDB" id="A0A7H9BI36"/>
<organism evidence="1 2">
    <name type="scientific">Chitinibacter bivalviorum</name>
    <dbReference type="NCBI Taxonomy" id="2739434"/>
    <lineage>
        <taxon>Bacteria</taxon>
        <taxon>Pseudomonadati</taxon>
        <taxon>Pseudomonadota</taxon>
        <taxon>Betaproteobacteria</taxon>
        <taxon>Neisseriales</taxon>
        <taxon>Chitinibacteraceae</taxon>
        <taxon>Chitinibacter</taxon>
    </lineage>
</organism>
<accession>A0A7H9BI36</accession>
<dbReference type="EMBL" id="CP058627">
    <property type="protein sequence ID" value="QLG88002.1"/>
    <property type="molecule type" value="Genomic_DNA"/>
</dbReference>
<name>A0A7H9BI36_9NEIS</name>
<sequence>MPSLKHPKFISQLEEQGLMINQNMFIYLGIRPNYSLFGGIAVGTLYSVSRTNIGESPSPVRVFFSRDNTEELSLQKKSVRHFIQVDDLFAVLQITEYEIKLLKDAQLIHPDITDEQIDEFVNYKPSAMGPSDTTYWWYELILTCAAMRQLNGEYPATLDDAYLLLKGCYDRFQTNSKLIGLDQEYYQSLISYTPKKSRLEKVRDFLKRFLPF</sequence>
<reference evidence="1 2" key="1">
    <citation type="submission" date="2020-07" db="EMBL/GenBank/DDBJ databases">
        <title>Complete genome sequence of Chitinibacter sp. 2T18.</title>
        <authorList>
            <person name="Bae J.-W."/>
            <person name="Choi J.-W."/>
        </authorList>
    </citation>
    <scope>NUCLEOTIDE SEQUENCE [LARGE SCALE GENOMIC DNA]</scope>
    <source>
        <strain evidence="1 2">2T18</strain>
    </source>
</reference>
<dbReference type="KEGG" id="chiz:HQ393_06865"/>